<evidence type="ECO:0000256" key="3">
    <source>
        <dbReference type="ARBA" id="ARBA00022764"/>
    </source>
</evidence>
<evidence type="ECO:0000259" key="4">
    <source>
        <dbReference type="SMART" id="SM00858"/>
    </source>
</evidence>
<keyword evidence="2" id="KW-0732">Signal</keyword>
<gene>
    <name evidence="5" type="ORF">QE399_001785</name>
</gene>
<evidence type="ECO:0000256" key="1">
    <source>
        <dbReference type="ARBA" id="ARBA00004418"/>
    </source>
</evidence>
<accession>A0ABU1IA56</accession>
<dbReference type="InterPro" id="IPR013974">
    <property type="entry name" value="SAF"/>
</dbReference>
<evidence type="ECO:0000313" key="5">
    <source>
        <dbReference type="EMBL" id="MDR6214096.1"/>
    </source>
</evidence>
<dbReference type="CDD" id="cd11614">
    <property type="entry name" value="SAF_CpaB_FlgA_like"/>
    <property type="match status" value="1"/>
</dbReference>
<dbReference type="InterPro" id="IPR017585">
    <property type="entry name" value="SAF_FlgA"/>
</dbReference>
<keyword evidence="5" id="KW-0282">Flagellum</keyword>
<feature type="domain" description="SAF" evidence="4">
    <location>
        <begin position="131"/>
        <end position="193"/>
    </location>
</feature>
<evidence type="ECO:0000256" key="2">
    <source>
        <dbReference type="ARBA" id="ARBA00022729"/>
    </source>
</evidence>
<dbReference type="PANTHER" id="PTHR36307">
    <property type="entry name" value="FLAGELLA BASAL BODY P-RING FORMATION PROTEIN FLGA"/>
    <property type="match status" value="1"/>
</dbReference>
<dbReference type="InterPro" id="IPR041231">
    <property type="entry name" value="FlgA_N"/>
</dbReference>
<sequence length="255" mass="26354">MSPRPFIAALVHPLRRAGHGIALCAGLAMGGGAGVTAHAQAVADPMAELGGISQRWLDAALQQGQGGNLPLRMEIAVGALDSRLRLAPCNRVEPYLPAGSRLWGRTRLGLRCVDGPSQWNVFLPVTVKAFGPAWVLTGNVASGAVLSASDAMEAEVDWAAESAAIVAQPEAWVGQTATRHLVAGQAVRQNMVRAPEMFKAGSMVRVVAQGVGYSVTSSGQAMSGGAAGQNIRIRMTNGRIISGTVAEDGTIEAAL</sequence>
<dbReference type="SMART" id="SM00858">
    <property type="entry name" value="SAF"/>
    <property type="match status" value="1"/>
</dbReference>
<dbReference type="Pfam" id="PF17656">
    <property type="entry name" value="ChapFlgA_N"/>
    <property type="match status" value="1"/>
</dbReference>
<protein>
    <submittedName>
        <fullName evidence="5">Flagella basal body P-ring formation protein FlgA</fullName>
    </submittedName>
</protein>
<dbReference type="PANTHER" id="PTHR36307:SF1">
    <property type="entry name" value="FLAGELLA BASAL BODY P-RING FORMATION PROTEIN FLGA"/>
    <property type="match status" value="1"/>
</dbReference>
<comment type="subcellular location">
    <subcellularLocation>
        <location evidence="1">Periplasm</location>
    </subcellularLocation>
</comment>
<dbReference type="EMBL" id="JAVIZX010000001">
    <property type="protein sequence ID" value="MDR6214096.1"/>
    <property type="molecule type" value="Genomic_DNA"/>
</dbReference>
<comment type="caution">
    <text evidence="5">The sequence shown here is derived from an EMBL/GenBank/DDBJ whole genome shotgun (WGS) entry which is preliminary data.</text>
</comment>
<dbReference type="Gene3D" id="3.90.1210.10">
    <property type="entry name" value="Antifreeze-like/N-acetylneuraminic acid synthase C-terminal domain"/>
    <property type="match status" value="1"/>
</dbReference>
<keyword evidence="5" id="KW-0969">Cilium</keyword>
<organism evidence="5 6">
    <name type="scientific">Paracidovorax wautersii</name>
    <dbReference type="NCBI Taxonomy" id="1177982"/>
    <lineage>
        <taxon>Bacteria</taxon>
        <taxon>Pseudomonadati</taxon>
        <taxon>Pseudomonadota</taxon>
        <taxon>Betaproteobacteria</taxon>
        <taxon>Burkholderiales</taxon>
        <taxon>Comamonadaceae</taxon>
        <taxon>Paracidovorax</taxon>
    </lineage>
</organism>
<dbReference type="Proteomes" id="UP001267710">
    <property type="component" value="Unassembled WGS sequence"/>
</dbReference>
<dbReference type="NCBIfam" id="TIGR03170">
    <property type="entry name" value="flgA_cterm"/>
    <property type="match status" value="1"/>
</dbReference>
<keyword evidence="3" id="KW-0574">Periplasm</keyword>
<keyword evidence="5" id="KW-0966">Cell projection</keyword>
<dbReference type="InterPro" id="IPR039246">
    <property type="entry name" value="Flagellar_FlgA"/>
</dbReference>
<dbReference type="RefSeq" id="WP_405043397.1">
    <property type="nucleotide sequence ID" value="NZ_JAVIZX010000001.1"/>
</dbReference>
<dbReference type="Gene3D" id="2.30.30.760">
    <property type="match status" value="1"/>
</dbReference>
<proteinExistence type="predicted"/>
<keyword evidence="6" id="KW-1185">Reference proteome</keyword>
<reference evidence="5 6" key="1">
    <citation type="submission" date="2023-08" db="EMBL/GenBank/DDBJ databases">
        <title>Functional and genomic diversity of the sorghum phyllosphere microbiome.</title>
        <authorList>
            <person name="Shade A."/>
        </authorList>
    </citation>
    <scope>NUCLEOTIDE SEQUENCE [LARGE SCALE GENOMIC DNA]</scope>
    <source>
        <strain evidence="5 6">SORGH_AS_0335</strain>
    </source>
</reference>
<evidence type="ECO:0000313" key="6">
    <source>
        <dbReference type="Proteomes" id="UP001267710"/>
    </source>
</evidence>
<dbReference type="Pfam" id="PF13144">
    <property type="entry name" value="ChapFlgA"/>
    <property type="match status" value="1"/>
</dbReference>
<name>A0ABU1IA56_9BURK</name>